<protein>
    <submittedName>
        <fullName evidence="2">Uncharacterized protein</fullName>
    </submittedName>
</protein>
<organism evidence="2 3">
    <name type="scientific">Lactuca saligna</name>
    <name type="common">Willowleaf lettuce</name>
    <dbReference type="NCBI Taxonomy" id="75948"/>
    <lineage>
        <taxon>Eukaryota</taxon>
        <taxon>Viridiplantae</taxon>
        <taxon>Streptophyta</taxon>
        <taxon>Embryophyta</taxon>
        <taxon>Tracheophyta</taxon>
        <taxon>Spermatophyta</taxon>
        <taxon>Magnoliopsida</taxon>
        <taxon>eudicotyledons</taxon>
        <taxon>Gunneridae</taxon>
        <taxon>Pentapetalae</taxon>
        <taxon>asterids</taxon>
        <taxon>campanulids</taxon>
        <taxon>Asterales</taxon>
        <taxon>Asteraceae</taxon>
        <taxon>Cichorioideae</taxon>
        <taxon>Cichorieae</taxon>
        <taxon>Lactucinae</taxon>
        <taxon>Lactuca</taxon>
    </lineage>
</organism>
<feature type="region of interest" description="Disordered" evidence="1">
    <location>
        <begin position="38"/>
        <end position="124"/>
    </location>
</feature>
<proteinExistence type="predicted"/>
<feature type="compositionally biased region" description="Low complexity" evidence="1">
    <location>
        <begin position="49"/>
        <end position="62"/>
    </location>
</feature>
<dbReference type="AlphaFoldDB" id="A0AA35V414"/>
<evidence type="ECO:0000313" key="2">
    <source>
        <dbReference type="EMBL" id="CAI9270064.1"/>
    </source>
</evidence>
<evidence type="ECO:0000256" key="1">
    <source>
        <dbReference type="SAM" id="MobiDB-lite"/>
    </source>
</evidence>
<evidence type="ECO:0000313" key="3">
    <source>
        <dbReference type="Proteomes" id="UP001177003"/>
    </source>
</evidence>
<gene>
    <name evidence="2" type="ORF">LSALG_LOCUS10400</name>
</gene>
<dbReference type="Proteomes" id="UP001177003">
    <property type="component" value="Chromosome 1"/>
</dbReference>
<sequence length="124" mass="13696">MFSKIFQENENFQFSKFQASTISINYLFSSDATMAKEYGNTKSKKKDASSASLSGSADASGLRRPGRETPSKKQAIASPSSNACRSERIENHTPPSSSPIKKKQDKVEEQMGLSPLRRSDRSNK</sequence>
<name>A0AA35V414_LACSI</name>
<reference evidence="2" key="1">
    <citation type="submission" date="2023-04" db="EMBL/GenBank/DDBJ databases">
        <authorList>
            <person name="Vijverberg K."/>
            <person name="Xiong W."/>
            <person name="Schranz E."/>
        </authorList>
    </citation>
    <scope>NUCLEOTIDE SEQUENCE</scope>
</reference>
<accession>A0AA35V414</accession>
<dbReference type="EMBL" id="OX465077">
    <property type="protein sequence ID" value="CAI9270064.1"/>
    <property type="molecule type" value="Genomic_DNA"/>
</dbReference>
<keyword evidence="3" id="KW-1185">Reference proteome</keyword>